<dbReference type="PANTHER" id="PTHR40547:SF1">
    <property type="entry name" value="SLL0298 PROTEIN"/>
    <property type="match status" value="1"/>
</dbReference>
<name>A0A445N2J4_9BACT</name>
<keyword evidence="1" id="KW-0472">Membrane</keyword>
<evidence type="ECO:0000313" key="3">
    <source>
        <dbReference type="EMBL" id="SPD75932.1"/>
    </source>
</evidence>
<feature type="domain" description="DUF2062" evidence="2">
    <location>
        <begin position="5"/>
        <end position="158"/>
    </location>
</feature>
<gene>
    <name evidence="3" type="ORF">PITCH_A780062</name>
</gene>
<accession>A0A445N2J4</accession>
<organism evidence="3">
    <name type="scientific">uncultured Desulfobacterium sp</name>
    <dbReference type="NCBI Taxonomy" id="201089"/>
    <lineage>
        <taxon>Bacteria</taxon>
        <taxon>Pseudomonadati</taxon>
        <taxon>Thermodesulfobacteriota</taxon>
        <taxon>Desulfobacteria</taxon>
        <taxon>Desulfobacterales</taxon>
        <taxon>Desulfobacteriaceae</taxon>
        <taxon>Desulfobacterium</taxon>
        <taxon>environmental samples</taxon>
    </lineage>
</organism>
<dbReference type="PANTHER" id="PTHR40547">
    <property type="entry name" value="SLL0298 PROTEIN"/>
    <property type="match status" value="1"/>
</dbReference>
<dbReference type="InterPro" id="IPR018639">
    <property type="entry name" value="DUF2062"/>
</dbReference>
<evidence type="ECO:0000259" key="2">
    <source>
        <dbReference type="Pfam" id="PF09835"/>
    </source>
</evidence>
<dbReference type="AlphaFoldDB" id="A0A445N2J4"/>
<keyword evidence="1" id="KW-0812">Transmembrane</keyword>
<sequence>MVIQRQIRYYYLRLMRLRGDPHDLALGMALGVFSGMMPTLPFHTVIAVALAVFLKASKITAALGTWVSNPLNWCILYYLNYKLGSFCLGIPEQESLIASVICAVKSDGESIVVMKQILGAGGMTLAAFLVGGLIMGIASGIPSYFIFLRVFKYIRVWREKRKKPRDQ</sequence>
<dbReference type="EMBL" id="OJIN01000223">
    <property type="protein sequence ID" value="SPD75932.1"/>
    <property type="molecule type" value="Genomic_DNA"/>
</dbReference>
<feature type="transmembrane region" description="Helical" evidence="1">
    <location>
        <begin position="125"/>
        <end position="151"/>
    </location>
</feature>
<dbReference type="Pfam" id="PF09835">
    <property type="entry name" value="DUF2062"/>
    <property type="match status" value="1"/>
</dbReference>
<feature type="transmembrane region" description="Helical" evidence="1">
    <location>
        <begin position="24"/>
        <end position="54"/>
    </location>
</feature>
<proteinExistence type="predicted"/>
<protein>
    <recommendedName>
        <fullName evidence="2">DUF2062 domain-containing protein</fullName>
    </recommendedName>
</protein>
<reference evidence="3" key="1">
    <citation type="submission" date="2018-01" db="EMBL/GenBank/DDBJ databases">
        <authorList>
            <person name="Regsiter A."/>
            <person name="William W."/>
        </authorList>
    </citation>
    <scope>NUCLEOTIDE SEQUENCE</scope>
    <source>
        <strain evidence="3">TRIP AH-1</strain>
    </source>
</reference>
<evidence type="ECO:0000256" key="1">
    <source>
        <dbReference type="SAM" id="Phobius"/>
    </source>
</evidence>
<keyword evidence="1" id="KW-1133">Transmembrane helix</keyword>